<feature type="domain" description="BPTI/Kunitz inhibitor" evidence="1">
    <location>
        <begin position="25"/>
        <end position="85"/>
    </location>
</feature>
<dbReference type="CDD" id="cd00109">
    <property type="entry name" value="Kunitz-type"/>
    <property type="match status" value="1"/>
</dbReference>
<dbReference type="InterPro" id="IPR002223">
    <property type="entry name" value="Kunitz_BPTI"/>
</dbReference>
<organism evidence="2 3">
    <name type="scientific">Papilio machaon</name>
    <name type="common">Old World swallowtail butterfly</name>
    <dbReference type="NCBI Taxonomy" id="76193"/>
    <lineage>
        <taxon>Eukaryota</taxon>
        <taxon>Metazoa</taxon>
        <taxon>Ecdysozoa</taxon>
        <taxon>Arthropoda</taxon>
        <taxon>Hexapoda</taxon>
        <taxon>Insecta</taxon>
        <taxon>Pterygota</taxon>
        <taxon>Neoptera</taxon>
        <taxon>Endopterygota</taxon>
        <taxon>Lepidoptera</taxon>
        <taxon>Glossata</taxon>
        <taxon>Ditrysia</taxon>
        <taxon>Papilionoidea</taxon>
        <taxon>Papilionidae</taxon>
        <taxon>Papilioninae</taxon>
        <taxon>Papilio</taxon>
    </lineage>
</organism>
<accession>A0A194QLC4</accession>
<dbReference type="PROSITE" id="PS50279">
    <property type="entry name" value="BPTI_KUNITZ_2"/>
    <property type="match status" value="1"/>
</dbReference>
<dbReference type="PRINTS" id="PR00759">
    <property type="entry name" value="BASICPTASE"/>
</dbReference>
<reference evidence="2 3" key="1">
    <citation type="journal article" date="2015" name="Nat. Commun.">
        <title>Outbred genome sequencing and CRISPR/Cas9 gene editing in butterflies.</title>
        <authorList>
            <person name="Li X."/>
            <person name="Fan D."/>
            <person name="Zhang W."/>
            <person name="Liu G."/>
            <person name="Zhang L."/>
            <person name="Zhao L."/>
            <person name="Fang X."/>
            <person name="Chen L."/>
            <person name="Dong Y."/>
            <person name="Chen Y."/>
            <person name="Ding Y."/>
            <person name="Zhao R."/>
            <person name="Feng M."/>
            <person name="Zhu Y."/>
            <person name="Feng Y."/>
            <person name="Jiang X."/>
            <person name="Zhu D."/>
            <person name="Xiang H."/>
            <person name="Feng X."/>
            <person name="Li S."/>
            <person name="Wang J."/>
            <person name="Zhang G."/>
            <person name="Kronforst M.R."/>
            <person name="Wang W."/>
        </authorList>
    </citation>
    <scope>NUCLEOTIDE SEQUENCE [LARGE SCALE GENOMIC DNA]</scope>
    <source>
        <strain evidence="2">Ya'a_city_454_Pm</strain>
        <tissue evidence="2">Whole body</tissue>
    </source>
</reference>
<keyword evidence="3" id="KW-1185">Reference proteome</keyword>
<name>A0A194QLC4_PAPMA</name>
<dbReference type="Gene3D" id="4.10.410.10">
    <property type="entry name" value="Pancreatic trypsin inhibitor Kunitz domain"/>
    <property type="match status" value="1"/>
</dbReference>
<evidence type="ECO:0000313" key="2">
    <source>
        <dbReference type="EMBL" id="KPJ06363.1"/>
    </source>
</evidence>
<gene>
    <name evidence="2" type="ORF">RR48_14102</name>
</gene>
<evidence type="ECO:0000313" key="3">
    <source>
        <dbReference type="Proteomes" id="UP000053240"/>
    </source>
</evidence>
<dbReference type="SMART" id="SM00131">
    <property type="entry name" value="KU"/>
    <property type="match status" value="1"/>
</dbReference>
<proteinExistence type="predicted"/>
<dbReference type="GO" id="GO:0004867">
    <property type="term" value="F:serine-type endopeptidase inhibitor activity"/>
    <property type="evidence" value="ECO:0007669"/>
    <property type="project" value="InterPro"/>
</dbReference>
<dbReference type="Proteomes" id="UP000053240">
    <property type="component" value="Unassembled WGS sequence"/>
</dbReference>
<dbReference type="Pfam" id="PF00014">
    <property type="entry name" value="Kunitz_BPTI"/>
    <property type="match status" value="1"/>
</dbReference>
<dbReference type="SUPFAM" id="SSF57362">
    <property type="entry name" value="BPTI-like"/>
    <property type="match status" value="1"/>
</dbReference>
<dbReference type="InParanoid" id="A0A194QLC4"/>
<dbReference type="AlphaFoldDB" id="A0A194QLC4"/>
<sequence>MAEDIFAQDERERESLRRMLYDTLCFVYLRLDQAAVPLRCNRPQDFAYGLTAKCKSERTCKRYLYSGCGGNQNNFQTRDECFKTCLIPPSNSLKEISTFTTCIPVNYIPAIFPIF</sequence>
<dbReference type="STRING" id="76193.A0A194QLC4"/>
<dbReference type="EMBL" id="KQ461196">
    <property type="protein sequence ID" value="KPJ06363.1"/>
    <property type="molecule type" value="Genomic_DNA"/>
</dbReference>
<evidence type="ECO:0000259" key="1">
    <source>
        <dbReference type="PROSITE" id="PS50279"/>
    </source>
</evidence>
<dbReference type="InterPro" id="IPR036880">
    <property type="entry name" value="Kunitz_BPTI_sf"/>
</dbReference>
<protein>
    <recommendedName>
        <fullName evidence="1">BPTI/Kunitz inhibitor domain-containing protein</fullName>
    </recommendedName>
</protein>